<organism evidence="3 4">
    <name type="scientific">Halobacillus litoralis</name>
    <dbReference type="NCBI Taxonomy" id="45668"/>
    <lineage>
        <taxon>Bacteria</taxon>
        <taxon>Bacillati</taxon>
        <taxon>Bacillota</taxon>
        <taxon>Bacilli</taxon>
        <taxon>Bacillales</taxon>
        <taxon>Bacillaceae</taxon>
        <taxon>Halobacillus</taxon>
    </lineage>
</organism>
<dbReference type="PANTHER" id="PTHR33745">
    <property type="entry name" value="RSBT ANTAGONIST PROTEIN RSBS-RELATED"/>
    <property type="match status" value="1"/>
</dbReference>
<dbReference type="InterPro" id="IPR000014">
    <property type="entry name" value="PAS"/>
</dbReference>
<sequence>MIESITDVDYKEVMEYSLDPLIIHTDYKIIYINQAAEKLFQTTKEEVAGSSPLDIFQETSRGAIRNRITAAYEKPADVIEETVYRTDGTQVPVELYCHPVKMGERKAIQSYIRDISDRKVMEDKHQAVVKEINELSATIVPILEDTAVLPLTGKIDQEKAGQILAVIPEKVQKQQLNHLIIDFSGIYTFDHVVIDSLFKINGVLSLLGVKTILAGLRPEMAMEAARMQMDLSEIPAVADVKEALSYLGVHSSR</sequence>
<evidence type="ECO:0000313" key="3">
    <source>
        <dbReference type="EMBL" id="MYL18670.1"/>
    </source>
</evidence>
<feature type="domain" description="PAS" evidence="1">
    <location>
        <begin position="21"/>
        <end position="75"/>
    </location>
</feature>
<dbReference type="CDD" id="cd07041">
    <property type="entry name" value="STAS_RsbR_RsbS_like"/>
    <property type="match status" value="1"/>
</dbReference>
<dbReference type="EMBL" id="WMET01000001">
    <property type="protein sequence ID" value="MYL18670.1"/>
    <property type="molecule type" value="Genomic_DNA"/>
</dbReference>
<dbReference type="InterPro" id="IPR051932">
    <property type="entry name" value="Bact_StressResp_Reg"/>
</dbReference>
<dbReference type="Gene3D" id="3.30.750.24">
    <property type="entry name" value="STAS domain"/>
    <property type="match status" value="1"/>
</dbReference>
<name>A0A845DME9_9BACI</name>
<dbReference type="SUPFAM" id="SSF52091">
    <property type="entry name" value="SpoIIaa-like"/>
    <property type="match status" value="1"/>
</dbReference>
<dbReference type="PANTHER" id="PTHR33745:SF8">
    <property type="entry name" value="BLUE-LIGHT PHOTORECEPTOR"/>
    <property type="match status" value="1"/>
</dbReference>
<dbReference type="InterPro" id="IPR036513">
    <property type="entry name" value="STAS_dom_sf"/>
</dbReference>
<dbReference type="SUPFAM" id="SSF55785">
    <property type="entry name" value="PYP-like sensor domain (PAS domain)"/>
    <property type="match status" value="1"/>
</dbReference>
<dbReference type="Pfam" id="PF01740">
    <property type="entry name" value="STAS"/>
    <property type="match status" value="1"/>
</dbReference>
<comment type="caution">
    <text evidence="3">The sequence shown here is derived from an EMBL/GenBank/DDBJ whole genome shotgun (WGS) entry which is preliminary data.</text>
</comment>
<protein>
    <submittedName>
        <fullName evidence="3">PAS domain S-box protein</fullName>
    </submittedName>
</protein>
<dbReference type="PROSITE" id="PS50801">
    <property type="entry name" value="STAS"/>
    <property type="match status" value="1"/>
</dbReference>
<dbReference type="InterPro" id="IPR002645">
    <property type="entry name" value="STAS_dom"/>
</dbReference>
<dbReference type="NCBIfam" id="TIGR00229">
    <property type="entry name" value="sensory_box"/>
    <property type="match status" value="1"/>
</dbReference>
<feature type="domain" description="STAS" evidence="2">
    <location>
        <begin position="136"/>
        <end position="247"/>
    </location>
</feature>
<dbReference type="SMART" id="SM00091">
    <property type="entry name" value="PAS"/>
    <property type="match status" value="1"/>
</dbReference>
<dbReference type="Pfam" id="PF13426">
    <property type="entry name" value="PAS_9"/>
    <property type="match status" value="1"/>
</dbReference>
<accession>A0A845DME9</accession>
<dbReference type="CDD" id="cd00130">
    <property type="entry name" value="PAS"/>
    <property type="match status" value="1"/>
</dbReference>
<dbReference type="Gene3D" id="3.30.450.20">
    <property type="entry name" value="PAS domain"/>
    <property type="match status" value="1"/>
</dbReference>
<reference evidence="3 4" key="1">
    <citation type="submission" date="2019-11" db="EMBL/GenBank/DDBJ databases">
        <title>Genome sequences of 17 halophilic strains isolated from different environments.</title>
        <authorList>
            <person name="Furrow R.E."/>
        </authorList>
    </citation>
    <scope>NUCLEOTIDE SEQUENCE [LARGE SCALE GENOMIC DNA]</scope>
    <source>
        <strain evidence="3 4">22511_23_Filter</strain>
    </source>
</reference>
<gene>
    <name evidence="3" type="ORF">GLW04_02145</name>
</gene>
<dbReference type="AlphaFoldDB" id="A0A845DME9"/>
<evidence type="ECO:0000259" key="1">
    <source>
        <dbReference type="PROSITE" id="PS50112"/>
    </source>
</evidence>
<dbReference type="RefSeq" id="WP_160835122.1">
    <property type="nucleotide sequence ID" value="NZ_WMET01000001.1"/>
</dbReference>
<dbReference type="PROSITE" id="PS50112">
    <property type="entry name" value="PAS"/>
    <property type="match status" value="1"/>
</dbReference>
<proteinExistence type="predicted"/>
<evidence type="ECO:0000313" key="4">
    <source>
        <dbReference type="Proteomes" id="UP000460949"/>
    </source>
</evidence>
<evidence type="ECO:0000259" key="2">
    <source>
        <dbReference type="PROSITE" id="PS50801"/>
    </source>
</evidence>
<dbReference type="Proteomes" id="UP000460949">
    <property type="component" value="Unassembled WGS sequence"/>
</dbReference>
<dbReference type="InterPro" id="IPR035965">
    <property type="entry name" value="PAS-like_dom_sf"/>
</dbReference>